<evidence type="ECO:0000313" key="2">
    <source>
        <dbReference type="EMBL" id="KAF6818817.1"/>
    </source>
</evidence>
<name>A0A8H6JSX1_9PEZI</name>
<organism evidence="2 3">
    <name type="scientific">Colletotrichum plurivorum</name>
    <dbReference type="NCBI Taxonomy" id="2175906"/>
    <lineage>
        <taxon>Eukaryota</taxon>
        <taxon>Fungi</taxon>
        <taxon>Dikarya</taxon>
        <taxon>Ascomycota</taxon>
        <taxon>Pezizomycotina</taxon>
        <taxon>Sordariomycetes</taxon>
        <taxon>Hypocreomycetidae</taxon>
        <taxon>Glomerellales</taxon>
        <taxon>Glomerellaceae</taxon>
        <taxon>Colletotrichum</taxon>
        <taxon>Colletotrichum orchidearum species complex</taxon>
    </lineage>
</organism>
<comment type="caution">
    <text evidence="2">The sequence shown here is derived from an EMBL/GenBank/DDBJ whole genome shotgun (WGS) entry which is preliminary data.</text>
</comment>
<reference evidence="2" key="1">
    <citation type="journal article" date="2020" name="Phytopathology">
        <title>Genome Sequence Resources of Colletotrichum truncatum, C. plurivorum, C. musicola, and C. sojae: Four Species Pathogenic to Soybean (Glycine max).</title>
        <authorList>
            <person name="Rogerio F."/>
            <person name="Boufleur T.R."/>
            <person name="Ciampi-Guillardi M."/>
            <person name="Sukno S.A."/>
            <person name="Thon M.R."/>
            <person name="Massola Junior N.S."/>
            <person name="Baroncelli R."/>
        </authorList>
    </citation>
    <scope>NUCLEOTIDE SEQUENCE</scope>
    <source>
        <strain evidence="2">LFN00145</strain>
    </source>
</reference>
<keyword evidence="3" id="KW-1185">Reference proteome</keyword>
<feature type="region of interest" description="Disordered" evidence="1">
    <location>
        <begin position="201"/>
        <end position="241"/>
    </location>
</feature>
<accession>A0A8H6JSX1</accession>
<protein>
    <submittedName>
        <fullName evidence="2">Uncharacterized protein</fullName>
    </submittedName>
</protein>
<dbReference type="Proteomes" id="UP000654918">
    <property type="component" value="Unassembled WGS sequence"/>
</dbReference>
<evidence type="ECO:0000256" key="1">
    <source>
        <dbReference type="SAM" id="MobiDB-lite"/>
    </source>
</evidence>
<evidence type="ECO:0000313" key="3">
    <source>
        <dbReference type="Proteomes" id="UP000654918"/>
    </source>
</evidence>
<dbReference type="AlphaFoldDB" id="A0A8H6JSX1"/>
<dbReference type="EMBL" id="WIGO01000296">
    <property type="protein sequence ID" value="KAF6818817.1"/>
    <property type="molecule type" value="Genomic_DNA"/>
</dbReference>
<sequence>MLRGQGAGLGRAVVRFKWSLHLRCRTPRSRSAPAGKVGVCLTWTQKPEHVGFGAGNKPTEDCCGPSTLENPAAVFDDDDDDRSRHGRGRGDQQHCLRVGCIWNLFRKGNLSRGLNLIFHFQPDDEDVPRRLAACWVERSLNLLRKLPRRVIPVIMTILHPLTLLVMPMLGESGSRRMQLISRALQDLISITDNSRVIGLPPSMPTFSVPPTGVLQAGRGRTCSDGQTGASSEAAPPENVAR</sequence>
<gene>
    <name evidence="2" type="ORF">CPLU01_13212</name>
</gene>
<proteinExistence type="predicted"/>